<protein>
    <submittedName>
        <fullName evidence="2">Uncharacterized protein</fullName>
    </submittedName>
</protein>
<name>A0AC58JF48_DANRE</name>
<evidence type="ECO:0000313" key="2">
    <source>
        <dbReference type="RefSeq" id="XP_073805111.1"/>
    </source>
</evidence>
<sequence>MEERVIVVVCGHPKLYDSSSFHYRNRSKKDLALRKVSEEVGQSEEVCRKKWKSLRDTYLKERRKETEKRSGSAAGSGKKWKFSAVLSFLDPFVSPRVTRGNMERGGEESQPAGYEGETETAAEGQSETDMTGSFLSSEPGSTLPEPAAASASPLGPSTSAAVPTEKELIRDRERSHQRWSGSFWKHCGTVRHHLHAQRMSSSY</sequence>
<reference evidence="2" key="1">
    <citation type="submission" date="2025-08" db="UniProtKB">
        <authorList>
            <consortium name="RefSeq"/>
        </authorList>
    </citation>
    <scope>IDENTIFICATION</scope>
    <source>
        <strain evidence="2">Tuebingen</strain>
        <tissue evidence="2">Fibroblasts and whole tissue</tissue>
    </source>
</reference>
<proteinExistence type="predicted"/>
<dbReference type="Proteomes" id="UP000000437">
    <property type="component" value="Chromosome 4"/>
</dbReference>
<organism evidence="1 2">
    <name type="scientific">Danio rerio</name>
    <name type="common">Zebrafish</name>
    <name type="synonym">Brachydanio rerio</name>
    <dbReference type="NCBI Taxonomy" id="7955"/>
    <lineage>
        <taxon>Eukaryota</taxon>
        <taxon>Metazoa</taxon>
        <taxon>Chordata</taxon>
        <taxon>Craniata</taxon>
        <taxon>Vertebrata</taxon>
        <taxon>Euteleostomi</taxon>
        <taxon>Actinopterygii</taxon>
        <taxon>Neopterygii</taxon>
        <taxon>Teleostei</taxon>
        <taxon>Ostariophysi</taxon>
        <taxon>Cypriniformes</taxon>
        <taxon>Danionidae</taxon>
        <taxon>Danioninae</taxon>
        <taxon>Danio</taxon>
    </lineage>
</organism>
<dbReference type="RefSeq" id="XP_073805111.1">
    <property type="nucleotide sequence ID" value="XM_073949010.1"/>
</dbReference>
<evidence type="ECO:0000313" key="1">
    <source>
        <dbReference type="Proteomes" id="UP000000437"/>
    </source>
</evidence>
<gene>
    <name evidence="2" type="primary">LOC141381856</name>
</gene>
<keyword evidence="1" id="KW-1185">Reference proteome</keyword>
<accession>A0AC58JF48</accession>